<dbReference type="AlphaFoldDB" id="A0A0D1WRP9"/>
<sequence length="122" mass="13230">MSTSRNSSTSSAASDAGRKASVDHQSKPRHVSSVCYPKGKWYDCLRPTTTPYSGFGSMANFATGTGKENQPDVGENWTQDIYGKMNTFDTVHYIITHITIMIQKPEIGTASVTLALGYQASS</sequence>
<evidence type="ECO:0000256" key="1">
    <source>
        <dbReference type="SAM" id="MobiDB-lite"/>
    </source>
</evidence>
<dbReference type="EMBL" id="KN846954">
    <property type="protein sequence ID" value="KIV77751.1"/>
    <property type="molecule type" value="Genomic_DNA"/>
</dbReference>
<protein>
    <submittedName>
        <fullName evidence="2">Uncharacterized protein</fullName>
    </submittedName>
</protein>
<evidence type="ECO:0000313" key="3">
    <source>
        <dbReference type="Proteomes" id="UP000053599"/>
    </source>
</evidence>
<feature type="region of interest" description="Disordered" evidence="1">
    <location>
        <begin position="1"/>
        <end position="32"/>
    </location>
</feature>
<dbReference type="OrthoDB" id="4154314at2759"/>
<dbReference type="Proteomes" id="UP000053599">
    <property type="component" value="Unassembled WGS sequence"/>
</dbReference>
<feature type="compositionally biased region" description="Low complexity" evidence="1">
    <location>
        <begin position="1"/>
        <end position="14"/>
    </location>
</feature>
<name>A0A0D1WRP9_9EURO</name>
<proteinExistence type="predicted"/>
<feature type="compositionally biased region" description="Basic and acidic residues" evidence="1">
    <location>
        <begin position="16"/>
        <end position="26"/>
    </location>
</feature>
<accession>A0A0D1WRP9</accession>
<reference evidence="2 3" key="1">
    <citation type="submission" date="2015-01" db="EMBL/GenBank/DDBJ databases">
        <title>The Genome Sequence of Exophiala sideris CBS121828.</title>
        <authorList>
            <consortium name="The Broad Institute Genomics Platform"/>
            <person name="Cuomo C."/>
            <person name="de Hoog S."/>
            <person name="Gorbushina A."/>
            <person name="Stielow B."/>
            <person name="Teixiera M."/>
            <person name="Abouelleil A."/>
            <person name="Chapman S.B."/>
            <person name="Priest M."/>
            <person name="Young S.K."/>
            <person name="Wortman J."/>
            <person name="Nusbaum C."/>
            <person name="Birren B."/>
        </authorList>
    </citation>
    <scope>NUCLEOTIDE SEQUENCE [LARGE SCALE GENOMIC DNA]</scope>
    <source>
        <strain evidence="2 3">CBS 121828</strain>
    </source>
</reference>
<gene>
    <name evidence="2" type="ORF">PV11_09532</name>
</gene>
<evidence type="ECO:0000313" key="2">
    <source>
        <dbReference type="EMBL" id="KIV77751.1"/>
    </source>
</evidence>
<organism evidence="2 3">
    <name type="scientific">Exophiala sideris</name>
    <dbReference type="NCBI Taxonomy" id="1016849"/>
    <lineage>
        <taxon>Eukaryota</taxon>
        <taxon>Fungi</taxon>
        <taxon>Dikarya</taxon>
        <taxon>Ascomycota</taxon>
        <taxon>Pezizomycotina</taxon>
        <taxon>Eurotiomycetes</taxon>
        <taxon>Chaetothyriomycetidae</taxon>
        <taxon>Chaetothyriales</taxon>
        <taxon>Herpotrichiellaceae</taxon>
        <taxon>Exophiala</taxon>
    </lineage>
</organism>
<dbReference type="HOGENOM" id="CLU_164888_0_0_1"/>